<dbReference type="AlphaFoldDB" id="A0A7S2ABH9"/>
<evidence type="ECO:0000256" key="4">
    <source>
        <dbReference type="SAM" id="MobiDB-lite"/>
    </source>
</evidence>
<dbReference type="GO" id="GO:0022625">
    <property type="term" value="C:cytosolic large ribosomal subunit"/>
    <property type="evidence" value="ECO:0007669"/>
    <property type="project" value="InterPro"/>
</dbReference>
<evidence type="ECO:0000313" key="5">
    <source>
        <dbReference type="EMBL" id="CAD9363418.1"/>
    </source>
</evidence>
<keyword evidence="2" id="KW-0689">Ribosomal protein</keyword>
<dbReference type="GO" id="GO:0002182">
    <property type="term" value="P:cytoplasmic translational elongation"/>
    <property type="evidence" value="ECO:0007669"/>
    <property type="project" value="InterPro"/>
</dbReference>
<evidence type="ECO:0000256" key="3">
    <source>
        <dbReference type="ARBA" id="ARBA00023274"/>
    </source>
</evidence>
<dbReference type="InterPro" id="IPR038716">
    <property type="entry name" value="P1/P2_N_sf"/>
</dbReference>
<dbReference type="PANTHER" id="PTHR21141">
    <property type="entry name" value="60S ACIDIC RIBOSOMAL PROTEIN FAMILY MEMBER"/>
    <property type="match status" value="1"/>
</dbReference>
<evidence type="ECO:0000256" key="2">
    <source>
        <dbReference type="ARBA" id="ARBA00022980"/>
    </source>
</evidence>
<reference evidence="5" key="1">
    <citation type="submission" date="2021-01" db="EMBL/GenBank/DDBJ databases">
        <authorList>
            <person name="Corre E."/>
            <person name="Pelletier E."/>
            <person name="Niang G."/>
            <person name="Scheremetjew M."/>
            <person name="Finn R."/>
            <person name="Kale V."/>
            <person name="Holt S."/>
            <person name="Cochrane G."/>
            <person name="Meng A."/>
            <person name="Brown T."/>
            <person name="Cohen L."/>
        </authorList>
    </citation>
    <scope>NUCLEOTIDE SEQUENCE</scope>
    <source>
        <strain evidence="5">Chinc5</strain>
    </source>
</reference>
<proteinExistence type="inferred from homology"/>
<dbReference type="HAMAP" id="MF_01478">
    <property type="entry name" value="Ribosomal_L12_arch"/>
    <property type="match status" value="1"/>
</dbReference>
<sequence>MKHLAAYVLLVLGGNSSPGASDIKEVLGSVGVEADDDRLEQLIASLKGKDVFELMEKGKSSLASVPTGGGGGGGASSGGSGGGAAAVDEPEEEEEEEEEQEEDMGGLFGDDEEGY</sequence>
<dbReference type="Pfam" id="PF00428">
    <property type="entry name" value="Ribosomal_60s"/>
    <property type="match status" value="1"/>
</dbReference>
<evidence type="ECO:0008006" key="6">
    <source>
        <dbReference type="Google" id="ProtNLM"/>
    </source>
</evidence>
<dbReference type="EMBL" id="HBGP01001020">
    <property type="protein sequence ID" value="CAD9363418.1"/>
    <property type="molecule type" value="Transcribed_RNA"/>
</dbReference>
<accession>A0A7S2ABH9</accession>
<organism evidence="5">
    <name type="scientific">Stereomyxa ramosa</name>
    <dbReference type="NCBI Taxonomy" id="1078864"/>
    <lineage>
        <taxon>Eukaryota</taxon>
        <taxon>Amoebozoa</taxon>
        <taxon>Amoebozoa incertae sedis</taxon>
        <taxon>Stereomyxa</taxon>
    </lineage>
</organism>
<comment type="similarity">
    <text evidence="1">Belongs to the eukaryotic ribosomal protein P1/P2 family.</text>
</comment>
<dbReference type="Gene3D" id="1.10.10.1410">
    <property type="match status" value="1"/>
</dbReference>
<dbReference type="GO" id="GO:0003735">
    <property type="term" value="F:structural constituent of ribosome"/>
    <property type="evidence" value="ECO:0007669"/>
    <property type="project" value="InterPro"/>
</dbReference>
<dbReference type="InterPro" id="IPR027534">
    <property type="entry name" value="Ribosomal_P1/P2"/>
</dbReference>
<feature type="region of interest" description="Disordered" evidence="4">
    <location>
        <begin position="61"/>
        <end position="115"/>
    </location>
</feature>
<dbReference type="CDD" id="cd05833">
    <property type="entry name" value="Ribosomal_P2"/>
    <property type="match status" value="1"/>
</dbReference>
<feature type="compositionally biased region" description="Acidic residues" evidence="4">
    <location>
        <begin position="88"/>
        <end position="115"/>
    </location>
</feature>
<dbReference type="FunFam" id="1.10.10.1410:FF:000002">
    <property type="entry name" value="60S acidic ribosomal protein P2"/>
    <property type="match status" value="1"/>
</dbReference>
<dbReference type="PANTHER" id="PTHR21141:SF5">
    <property type="entry name" value="LARGE RIBOSOMAL SUBUNIT PROTEIN P2"/>
    <property type="match status" value="1"/>
</dbReference>
<keyword evidence="3" id="KW-0687">Ribonucleoprotein</keyword>
<feature type="non-terminal residue" evidence="5">
    <location>
        <position position="115"/>
    </location>
</feature>
<gene>
    <name evidence="5" type="ORF">SRAM0439_LOCUS512</name>
</gene>
<dbReference type="InterPro" id="IPR044076">
    <property type="entry name" value="Ribosomal_P2"/>
</dbReference>
<name>A0A7S2ABH9_9EUKA</name>
<feature type="compositionally biased region" description="Gly residues" evidence="4">
    <location>
        <begin position="67"/>
        <end position="84"/>
    </location>
</feature>
<evidence type="ECO:0000256" key="1">
    <source>
        <dbReference type="ARBA" id="ARBA00005436"/>
    </source>
</evidence>
<protein>
    <recommendedName>
        <fullName evidence="6">60S acidic ribosomal protein P2</fullName>
    </recommendedName>
</protein>